<dbReference type="EMBL" id="CP136920">
    <property type="protein sequence ID" value="WOO42935.1"/>
    <property type="molecule type" value="Genomic_DNA"/>
</dbReference>
<keyword evidence="2" id="KW-1185">Reference proteome</keyword>
<dbReference type="RefSeq" id="WP_317835469.1">
    <property type="nucleotide sequence ID" value="NZ_CP136920.1"/>
</dbReference>
<evidence type="ECO:0008006" key="3">
    <source>
        <dbReference type="Google" id="ProtNLM"/>
    </source>
</evidence>
<dbReference type="InterPro" id="IPR036736">
    <property type="entry name" value="ACP-like_sf"/>
</dbReference>
<protein>
    <recommendedName>
        <fullName evidence="3">Carrier domain-containing protein</fullName>
    </recommendedName>
</protein>
<reference evidence="1 2" key="1">
    <citation type="submission" date="2023-10" db="EMBL/GenBank/DDBJ databases">
        <title>Rubellicoccus peritrichatus gen. nov., sp. nov., isolated from an algae of coral reef tank.</title>
        <authorList>
            <person name="Luo J."/>
        </authorList>
    </citation>
    <scope>NUCLEOTIDE SEQUENCE [LARGE SCALE GENOMIC DNA]</scope>
    <source>
        <strain evidence="1 2">CR14</strain>
    </source>
</reference>
<dbReference type="Gene3D" id="1.10.1200.10">
    <property type="entry name" value="ACP-like"/>
    <property type="match status" value="1"/>
</dbReference>
<name>A0AAQ3LC26_9BACT</name>
<dbReference type="Proteomes" id="UP001304300">
    <property type="component" value="Chromosome"/>
</dbReference>
<accession>A0AAQ3LC26</accession>
<dbReference type="AlphaFoldDB" id="A0AAQ3LC26"/>
<organism evidence="1 2">
    <name type="scientific">Rubellicoccus peritrichatus</name>
    <dbReference type="NCBI Taxonomy" id="3080537"/>
    <lineage>
        <taxon>Bacteria</taxon>
        <taxon>Pseudomonadati</taxon>
        <taxon>Verrucomicrobiota</taxon>
        <taxon>Opitutia</taxon>
        <taxon>Puniceicoccales</taxon>
        <taxon>Cerasicoccaceae</taxon>
        <taxon>Rubellicoccus</taxon>
    </lineage>
</organism>
<sequence length="98" mass="10867">MREKIANVIIEAVKTIGEDFDIDVLKKPNEETRLFGAKSGVDSVALVTLIAEVEDALADTFDDPIVLADERAMSQSRSPFRRVGTLIDYVIELLDKSE</sequence>
<evidence type="ECO:0000313" key="2">
    <source>
        <dbReference type="Proteomes" id="UP001304300"/>
    </source>
</evidence>
<proteinExistence type="predicted"/>
<dbReference type="KEGG" id="puo:RZN69_07505"/>
<evidence type="ECO:0000313" key="1">
    <source>
        <dbReference type="EMBL" id="WOO42935.1"/>
    </source>
</evidence>
<gene>
    <name evidence="1" type="ORF">RZN69_07505</name>
</gene>